<dbReference type="GO" id="GO:0120013">
    <property type="term" value="F:lipid transfer activity"/>
    <property type="evidence" value="ECO:0007669"/>
    <property type="project" value="Ensembl"/>
</dbReference>
<feature type="compositionally biased region" description="Basic and acidic residues" evidence="8">
    <location>
        <begin position="66"/>
        <end position="75"/>
    </location>
</feature>
<feature type="domain" description="Glycolipid transfer protein" evidence="9">
    <location>
        <begin position="117"/>
        <end position="186"/>
    </location>
</feature>
<evidence type="ECO:0000256" key="4">
    <source>
        <dbReference type="ARBA" id="ARBA00022490"/>
    </source>
</evidence>
<dbReference type="InterPro" id="IPR036497">
    <property type="entry name" value="GLTP_sf"/>
</dbReference>
<feature type="compositionally biased region" description="Low complexity" evidence="8">
    <location>
        <begin position="17"/>
        <end position="31"/>
    </location>
</feature>
<protein>
    <submittedName>
        <fullName evidence="10">Glycolipid transfer protein</fullName>
    </submittedName>
</protein>
<dbReference type="InterPro" id="IPR014830">
    <property type="entry name" value="Glycolipid_transfer_prot_dom"/>
</dbReference>
<evidence type="ECO:0000313" key="11">
    <source>
        <dbReference type="Proteomes" id="UP000000539"/>
    </source>
</evidence>
<accession>A0A8V0Z9Y5</accession>
<proteinExistence type="evidence at protein level"/>
<sequence length="229" mass="24971">RAAGSVPGRCGPGRAGHGAAAGARVPAAAGRQADRDAALPGGRGAPAALLRLPGDAHRILTRQSRPGREHQENPGRLRLQPQQVQNAAEHPGGGEGDARRCLAQDGRYAGADVAEEVTMGLKFMLVLLQSISDGERDEEHPNLIRVNAMKAYEIALKKYHGWMLQKLFMGSVYALPYKSDLLKALEKGREVKEEESIEKIHQFLARVTPILDAIYEMYTRMNAELSYKA</sequence>
<dbReference type="GO" id="GO:0005829">
    <property type="term" value="C:cytosol"/>
    <property type="evidence" value="ECO:0007669"/>
    <property type="project" value="Ensembl"/>
</dbReference>
<reference evidence="10" key="3">
    <citation type="submission" date="2025-09" db="UniProtKB">
        <authorList>
            <consortium name="Ensembl"/>
        </authorList>
    </citation>
    <scope>IDENTIFICATION</scope>
    <source>
        <strain evidence="10">broiler</strain>
    </source>
</reference>
<dbReference type="SUPFAM" id="SSF110004">
    <property type="entry name" value="Glycolipid transfer protein, GLTP"/>
    <property type="match status" value="1"/>
</dbReference>
<dbReference type="GO" id="GO:0042802">
    <property type="term" value="F:identical protein binding"/>
    <property type="evidence" value="ECO:0007669"/>
    <property type="project" value="Ensembl"/>
</dbReference>
<comment type="similarity">
    <text evidence="2">Belongs to the GLTP family.</text>
</comment>
<feature type="region of interest" description="Disordered" evidence="8">
    <location>
        <begin position="1"/>
        <end position="100"/>
    </location>
</feature>
<evidence type="ECO:0000256" key="8">
    <source>
        <dbReference type="SAM" id="MobiDB-lite"/>
    </source>
</evidence>
<comment type="function">
    <text evidence="7">Accelerates the intermembrane transfer of various glycolipids. Catalyzes the transfer of various glycosphingolipids between membranes but does not catalyze the transfer of phospholipids. May be involved in the intracellular translocation of glucosylceramides.</text>
</comment>
<evidence type="ECO:0000256" key="6">
    <source>
        <dbReference type="ARBA" id="ARBA00023055"/>
    </source>
</evidence>
<evidence type="ECO:0000256" key="1">
    <source>
        <dbReference type="ARBA" id="ARBA00004496"/>
    </source>
</evidence>
<dbReference type="Pfam" id="PF08718">
    <property type="entry name" value="GLTP"/>
    <property type="match status" value="1"/>
</dbReference>
<comment type="subcellular location">
    <subcellularLocation>
        <location evidence="1">Cytoplasm</location>
    </subcellularLocation>
</comment>
<evidence type="ECO:0007829" key="12">
    <source>
        <dbReference type="PeptideAtlas" id="A0A8V0Z9Y5"/>
    </source>
</evidence>
<evidence type="ECO:0000259" key="9">
    <source>
        <dbReference type="Pfam" id="PF08718"/>
    </source>
</evidence>
<keyword evidence="11" id="KW-1185">Reference proteome</keyword>
<dbReference type="Ensembl" id="ENSGALT00010050908.1">
    <property type="protein sequence ID" value="ENSGALP00010030099.1"/>
    <property type="gene ID" value="ENSGALG00010021041.1"/>
</dbReference>
<keyword evidence="3" id="KW-0813">Transport</keyword>
<evidence type="ECO:0000256" key="5">
    <source>
        <dbReference type="ARBA" id="ARBA00022737"/>
    </source>
</evidence>
<dbReference type="Proteomes" id="UP000000539">
    <property type="component" value="Chromosome 15"/>
</dbReference>
<name>A0A8V0Z9Y5_CHICK</name>
<keyword evidence="4" id="KW-0963">Cytoplasm</keyword>
<dbReference type="GO" id="GO:0051861">
    <property type="term" value="F:glycolipid binding"/>
    <property type="evidence" value="ECO:0007669"/>
    <property type="project" value="Ensembl"/>
</dbReference>
<dbReference type="PANTHER" id="PTHR10219">
    <property type="entry name" value="GLYCOLIPID TRANSFER PROTEIN-RELATED"/>
    <property type="match status" value="1"/>
</dbReference>
<reference evidence="10" key="1">
    <citation type="submission" date="2020-11" db="EMBL/GenBank/DDBJ databases">
        <title>Gallus gallus (Chicken) genome, bGalGal1, GRCg7b, maternal haplotype autosomes + Z &amp; W.</title>
        <authorList>
            <person name="Warren W."/>
            <person name="Formenti G."/>
            <person name="Fedrigo O."/>
            <person name="Haase B."/>
            <person name="Mountcastle J."/>
            <person name="Balacco J."/>
            <person name="Tracey A."/>
            <person name="Schneider V."/>
            <person name="Okimoto R."/>
            <person name="Cheng H."/>
            <person name="Hawken R."/>
            <person name="Howe K."/>
            <person name="Jarvis E.D."/>
        </authorList>
    </citation>
    <scope>NUCLEOTIDE SEQUENCE [LARGE SCALE GENOMIC DNA]</scope>
    <source>
        <strain evidence="10">Broiler</strain>
    </source>
</reference>
<keyword evidence="12" id="KW-1267">Proteomics identification</keyword>
<evidence type="ECO:0000256" key="2">
    <source>
        <dbReference type="ARBA" id="ARBA00007148"/>
    </source>
</evidence>
<dbReference type="PANTHER" id="PTHR10219:SF97">
    <property type="entry name" value="GLYCOLIPID TRANSFER PROTEIN"/>
    <property type="match status" value="1"/>
</dbReference>
<organism evidence="10 11">
    <name type="scientific">Gallus gallus</name>
    <name type="common">Chicken</name>
    <dbReference type="NCBI Taxonomy" id="9031"/>
    <lineage>
        <taxon>Eukaryota</taxon>
        <taxon>Metazoa</taxon>
        <taxon>Chordata</taxon>
        <taxon>Craniata</taxon>
        <taxon>Vertebrata</taxon>
        <taxon>Euteleostomi</taxon>
        <taxon>Archelosauria</taxon>
        <taxon>Archosauria</taxon>
        <taxon>Dinosauria</taxon>
        <taxon>Saurischia</taxon>
        <taxon>Theropoda</taxon>
        <taxon>Coelurosauria</taxon>
        <taxon>Aves</taxon>
        <taxon>Neognathae</taxon>
        <taxon>Galloanserae</taxon>
        <taxon>Galliformes</taxon>
        <taxon>Phasianidae</taxon>
        <taxon>Phasianinae</taxon>
        <taxon>Gallus</taxon>
    </lineage>
</organism>
<dbReference type="FunCoup" id="A0A8V0Z9Y5">
    <property type="interactions" value="1822"/>
</dbReference>
<dbReference type="GeneTree" id="ENSGT00940000155182"/>
<evidence type="ECO:0000313" key="10">
    <source>
        <dbReference type="Ensembl" id="ENSGALP00010030099.1"/>
    </source>
</evidence>
<dbReference type="AlphaFoldDB" id="A0A8V0Z9Y5"/>
<evidence type="ECO:0000256" key="7">
    <source>
        <dbReference type="ARBA" id="ARBA00037246"/>
    </source>
</evidence>
<dbReference type="Gene3D" id="1.10.3520.10">
    <property type="entry name" value="Glycolipid transfer protein"/>
    <property type="match status" value="1"/>
</dbReference>
<reference evidence="10" key="2">
    <citation type="submission" date="2025-08" db="UniProtKB">
        <authorList>
            <consortium name="Ensembl"/>
        </authorList>
    </citation>
    <scope>IDENTIFICATION</scope>
    <source>
        <strain evidence="10">broiler</strain>
    </source>
</reference>
<keyword evidence="5" id="KW-0677">Repeat</keyword>
<evidence type="ECO:0000256" key="3">
    <source>
        <dbReference type="ARBA" id="ARBA00022448"/>
    </source>
</evidence>
<keyword evidence="6" id="KW-0445">Lipid transport</keyword>
<dbReference type="OrthoDB" id="205255at2759"/>
<gene>
    <name evidence="10" type="primary">GLTP</name>
</gene>